<reference evidence="2 3" key="1">
    <citation type="journal article" date="2014" name="PLoS Genet.">
        <title>Phylogenetically driven sequencing of extremely halophilic archaea reveals strategies for static and dynamic osmo-response.</title>
        <authorList>
            <person name="Becker E.A."/>
            <person name="Seitzer P.M."/>
            <person name="Tritt A."/>
            <person name="Larsen D."/>
            <person name="Krusor M."/>
            <person name="Yao A.I."/>
            <person name="Wu D."/>
            <person name="Madern D."/>
            <person name="Eisen J.A."/>
            <person name="Darling A.E."/>
            <person name="Facciotti M.T."/>
        </authorList>
    </citation>
    <scope>NUCLEOTIDE SEQUENCE [LARGE SCALE GENOMIC DNA]</scope>
    <source>
        <strain evidence="3">ATCC 33500 / DSM 1411 / JCM 8866 / NBRC 14739 / NCIMB 2177 / R-4</strain>
    </source>
</reference>
<dbReference type="PATRIC" id="fig|523841.21.peg.2748"/>
<dbReference type="GO" id="GO:0005975">
    <property type="term" value="P:carbohydrate metabolic process"/>
    <property type="evidence" value="ECO:0007669"/>
    <property type="project" value="InterPro"/>
</dbReference>
<dbReference type="PANTHER" id="PTHR42899:SF1">
    <property type="entry name" value="SPERMATOGENESIS-ASSOCIATED PROTEIN 20"/>
    <property type="match status" value="1"/>
</dbReference>
<organism evidence="2 3">
    <name type="scientific">Haloferax mediterranei (strain ATCC 33500 / DSM 1411 / JCM 8866 / NBRC 14739 / NCIMB 2177 / R-4)</name>
    <name type="common">Halobacterium mediterranei</name>
    <dbReference type="NCBI Taxonomy" id="523841"/>
    <lineage>
        <taxon>Archaea</taxon>
        <taxon>Methanobacteriati</taxon>
        <taxon>Methanobacteriota</taxon>
        <taxon>Stenosarchaea group</taxon>
        <taxon>Halobacteria</taxon>
        <taxon>Halobacteriales</taxon>
        <taxon>Haloferacaceae</taxon>
        <taxon>Haloferax</taxon>
    </lineage>
</organism>
<feature type="domain" description="Thioredoxin" evidence="1">
    <location>
        <begin position="9"/>
        <end position="132"/>
    </location>
</feature>
<dbReference type="InterPro" id="IPR008928">
    <property type="entry name" value="6-hairpin_glycosidase_sf"/>
</dbReference>
<dbReference type="PANTHER" id="PTHR42899">
    <property type="entry name" value="SPERMATOGENESIS-ASSOCIATED PROTEIN 20"/>
    <property type="match status" value="1"/>
</dbReference>
<dbReference type="SUPFAM" id="SSF48208">
    <property type="entry name" value="Six-hairpin glycosidases"/>
    <property type="match status" value="1"/>
</dbReference>
<gene>
    <name evidence="2" type="ORF">C439_13609</name>
</gene>
<dbReference type="InterPro" id="IPR012341">
    <property type="entry name" value="6hp_glycosidase-like_sf"/>
</dbReference>
<accession>M0IVV0</accession>
<name>M0IVV0_HALMT</name>
<evidence type="ECO:0000259" key="1">
    <source>
        <dbReference type="PROSITE" id="PS51352"/>
    </source>
</evidence>
<dbReference type="AlphaFoldDB" id="M0IVV0"/>
<dbReference type="InterPro" id="IPR004879">
    <property type="entry name" value="Ssp411-like_TRX"/>
</dbReference>
<dbReference type="EMBL" id="AOLO01000011">
    <property type="protein sequence ID" value="ELZ99594.1"/>
    <property type="molecule type" value="Genomic_DNA"/>
</dbReference>
<protein>
    <recommendedName>
        <fullName evidence="1">Thioredoxin domain-containing protein</fullName>
    </recommendedName>
</protein>
<sequence length="566" mass="60824">MRRGLEALTRIHRGSGDMTDETRVEWRSWGPDAFAEARATDKPVLLSLTATWCEDCHEMDAETYAEPRIAANLNDGFVPIRVDVDRHPRIRERYNMGGFPSTVFLAPDGHPITGATFIGPEGMRQVIDRVREVWEKKGSDAGRTPRALAGDLPPAGEVSPQIEAHLAGQLEVNFDESHGGWGDAAKFPLPRTVEFALKRDQQRALRTLDAIRDGLFDPVEGGFFRYADDAAWTKPNREKTLESNAALLRAFANGYRYTGEEAYRDPAVETAEFLVESLWTGTGFGGSMGPASGTDYYLLGAEGRASAPGPRTDLTVYAGGNALAVDALLVLSGLTDHEQAREFAARTLDRIAEDLVEDGVVTHFHSGGDVGESLLLEDHARVVTAACRARQVLGDGTVAGESYLDFAAAVADAAIDELFVDDSFLDGPASGEALLSSPLRPLDGNAEMANALLDLAALTDDDTYRDVAETTIGAFAGAWDRIGVQVAEYGTAAARLLRDPILIELGDEAWSDLHRAALRVADHEALVVPEADVTDGVARVSSGTTSVEATTPDELMQAVSSVTPDA</sequence>
<dbReference type="SUPFAM" id="SSF52833">
    <property type="entry name" value="Thioredoxin-like"/>
    <property type="match status" value="1"/>
</dbReference>
<dbReference type="Pfam" id="PF03190">
    <property type="entry name" value="Thioredox_DsbH"/>
    <property type="match status" value="1"/>
</dbReference>
<dbReference type="PROSITE" id="PS51352">
    <property type="entry name" value="THIOREDOXIN_2"/>
    <property type="match status" value="1"/>
</dbReference>
<dbReference type="PIRSF" id="PIRSF006402">
    <property type="entry name" value="UCP006402_thioredoxin"/>
    <property type="match status" value="1"/>
</dbReference>
<dbReference type="InterPro" id="IPR013766">
    <property type="entry name" value="Thioredoxin_domain"/>
</dbReference>
<proteinExistence type="predicted"/>
<dbReference type="InterPro" id="IPR036249">
    <property type="entry name" value="Thioredoxin-like_sf"/>
</dbReference>
<dbReference type="PaxDb" id="523841-HFX_2359"/>
<evidence type="ECO:0000313" key="3">
    <source>
        <dbReference type="Proteomes" id="UP000011603"/>
    </source>
</evidence>
<dbReference type="InterPro" id="IPR024705">
    <property type="entry name" value="Ssp411"/>
</dbReference>
<dbReference type="Gene3D" id="1.50.10.10">
    <property type="match status" value="1"/>
</dbReference>
<keyword evidence="3" id="KW-1185">Reference proteome</keyword>
<comment type="caution">
    <text evidence="2">The sequence shown here is derived from an EMBL/GenBank/DDBJ whole genome shotgun (WGS) entry which is preliminary data.</text>
</comment>
<evidence type="ECO:0000313" key="2">
    <source>
        <dbReference type="EMBL" id="ELZ99594.1"/>
    </source>
</evidence>
<dbReference type="Gene3D" id="3.40.30.10">
    <property type="entry name" value="Glutaredoxin"/>
    <property type="match status" value="1"/>
</dbReference>
<dbReference type="Proteomes" id="UP000011603">
    <property type="component" value="Unassembled WGS sequence"/>
</dbReference>